<dbReference type="InterPro" id="IPR005493">
    <property type="entry name" value="RraA/RraA-like"/>
</dbReference>
<evidence type="ECO:0000256" key="6">
    <source>
        <dbReference type="ARBA" id="ARBA00012947"/>
    </source>
</evidence>
<reference evidence="14" key="2">
    <citation type="submission" date="2020-09" db="EMBL/GenBank/DDBJ databases">
        <authorList>
            <person name="Sun Q."/>
            <person name="Ohkuma M."/>
        </authorList>
    </citation>
    <scope>NUCLEOTIDE SEQUENCE</scope>
    <source>
        <strain evidence="14">JCM 4386</strain>
    </source>
</reference>
<dbReference type="RefSeq" id="WP_190148909.1">
    <property type="nucleotide sequence ID" value="NZ_BMTL01000007.1"/>
</dbReference>
<dbReference type="Pfam" id="PF03737">
    <property type="entry name" value="RraA-like"/>
    <property type="match status" value="1"/>
</dbReference>
<dbReference type="EC" id="4.1.3.17" evidence="5"/>
<evidence type="ECO:0000256" key="13">
    <source>
        <dbReference type="PIRSR" id="PIRSR605493-1"/>
    </source>
</evidence>
<dbReference type="InterPro" id="IPR036704">
    <property type="entry name" value="RraA/RraA-like_sf"/>
</dbReference>
<feature type="binding site" evidence="13">
    <location>
        <position position="116"/>
    </location>
    <ligand>
        <name>substrate</name>
    </ligand>
</feature>
<name>A0A918FT71_9ACTN</name>
<dbReference type="EMBL" id="BMTL01000007">
    <property type="protein sequence ID" value="GGR80874.1"/>
    <property type="molecule type" value="Genomic_DNA"/>
</dbReference>
<evidence type="ECO:0000256" key="7">
    <source>
        <dbReference type="ARBA" id="ARBA00016549"/>
    </source>
</evidence>
<evidence type="ECO:0000313" key="15">
    <source>
        <dbReference type="Proteomes" id="UP000606194"/>
    </source>
</evidence>
<evidence type="ECO:0000256" key="10">
    <source>
        <dbReference type="ARBA" id="ARBA00030169"/>
    </source>
</evidence>
<dbReference type="Proteomes" id="UP000606194">
    <property type="component" value="Unassembled WGS sequence"/>
</dbReference>
<keyword evidence="13" id="KW-0460">Magnesium</keyword>
<protein>
    <recommendedName>
        <fullName evidence="7">Putative 4-hydroxy-4-methyl-2-oxoglutarate aldolase</fullName>
        <ecNumber evidence="6">4.1.1.112</ecNumber>
        <ecNumber evidence="5">4.1.3.17</ecNumber>
    </recommendedName>
    <alternativeName>
        <fullName evidence="11">Oxaloacetate decarboxylase</fullName>
    </alternativeName>
    <alternativeName>
        <fullName evidence="9">Regulator of ribonuclease activity homolog</fullName>
    </alternativeName>
    <alternativeName>
        <fullName evidence="10">RraA-like protein</fullName>
    </alternativeName>
</protein>
<dbReference type="GO" id="GO:0047443">
    <property type="term" value="F:4-hydroxy-4-methyl-2-oxoglutarate aldolase activity"/>
    <property type="evidence" value="ECO:0007669"/>
    <property type="project" value="UniProtKB-EC"/>
</dbReference>
<evidence type="ECO:0000256" key="11">
    <source>
        <dbReference type="ARBA" id="ARBA00032305"/>
    </source>
</evidence>
<dbReference type="PANTHER" id="PTHR33254">
    <property type="entry name" value="4-HYDROXY-4-METHYL-2-OXOGLUTARATE ALDOLASE 3-RELATED"/>
    <property type="match status" value="1"/>
</dbReference>
<sequence length="221" mass="23050">MPAREIHTEITRPARSEIAALSRIPVASIVDALGKTGALSHCLRLQTPGLVLCGSAVTALGPDVTVRRAAIDLAQPGDVVVVAAGGGKERSCFGGVTAAHMQTRGIAGVLVDGMVRDLTELRRIAFPTVARGATPLNYDYPAAREDGAVNVPVDIDGVRITPGDVVVGDEDGTVIVPRDQVAAVIAKVQASMAAEEEKWWARRGQSLGAVQQLADSGYKII</sequence>
<dbReference type="CDD" id="cd16841">
    <property type="entry name" value="RraA_family"/>
    <property type="match status" value="1"/>
</dbReference>
<comment type="similarity">
    <text evidence="3">Belongs to the class II aldolase/RraA-like family.</text>
</comment>
<comment type="subunit">
    <text evidence="4">Homotrimer.</text>
</comment>
<evidence type="ECO:0000256" key="1">
    <source>
        <dbReference type="ARBA" id="ARBA00001342"/>
    </source>
</evidence>
<organism evidence="14 15">
    <name type="scientific">Streptomyces humidus</name>
    <dbReference type="NCBI Taxonomy" id="52259"/>
    <lineage>
        <taxon>Bacteria</taxon>
        <taxon>Bacillati</taxon>
        <taxon>Actinomycetota</taxon>
        <taxon>Actinomycetes</taxon>
        <taxon>Kitasatosporales</taxon>
        <taxon>Streptomycetaceae</taxon>
        <taxon>Streptomyces</taxon>
    </lineage>
</organism>
<comment type="cofactor">
    <cofactor evidence="13">
        <name>Mg(2+)</name>
        <dbReference type="ChEBI" id="CHEBI:18420"/>
    </cofactor>
</comment>
<reference evidence="14" key="1">
    <citation type="journal article" date="2014" name="Int. J. Syst. Evol. Microbiol.">
        <title>Complete genome sequence of Corynebacterium casei LMG S-19264T (=DSM 44701T), isolated from a smear-ripened cheese.</title>
        <authorList>
            <consortium name="US DOE Joint Genome Institute (JGI-PGF)"/>
            <person name="Walter F."/>
            <person name="Albersmeier A."/>
            <person name="Kalinowski J."/>
            <person name="Ruckert C."/>
        </authorList>
    </citation>
    <scope>NUCLEOTIDE SEQUENCE</scope>
    <source>
        <strain evidence="14">JCM 4386</strain>
    </source>
</reference>
<gene>
    <name evidence="14" type="primary">fldZ</name>
    <name evidence="14" type="ORF">GCM10010269_20030</name>
</gene>
<dbReference type="EC" id="4.1.1.112" evidence="6"/>
<evidence type="ECO:0000256" key="5">
    <source>
        <dbReference type="ARBA" id="ARBA00012213"/>
    </source>
</evidence>
<feature type="binding site" evidence="13">
    <location>
        <position position="117"/>
    </location>
    <ligand>
        <name>Mg(2+)</name>
        <dbReference type="ChEBI" id="CHEBI:18420"/>
    </ligand>
</feature>
<dbReference type="Gene3D" id="3.50.30.40">
    <property type="entry name" value="Ribonuclease E inhibitor RraA/RraA-like"/>
    <property type="match status" value="1"/>
</dbReference>
<comment type="caution">
    <text evidence="14">The sequence shown here is derived from an EMBL/GenBank/DDBJ whole genome shotgun (WGS) entry which is preliminary data.</text>
</comment>
<dbReference type="AlphaFoldDB" id="A0A918FT71"/>
<evidence type="ECO:0000256" key="9">
    <source>
        <dbReference type="ARBA" id="ARBA00029596"/>
    </source>
</evidence>
<dbReference type="PANTHER" id="PTHR33254:SF4">
    <property type="entry name" value="4-HYDROXY-4-METHYL-2-OXOGLUTARATE ALDOLASE 3-RELATED"/>
    <property type="match status" value="1"/>
</dbReference>
<evidence type="ECO:0000256" key="4">
    <source>
        <dbReference type="ARBA" id="ARBA00011233"/>
    </source>
</evidence>
<evidence type="ECO:0000256" key="2">
    <source>
        <dbReference type="ARBA" id="ARBA00001968"/>
    </source>
</evidence>
<proteinExistence type="inferred from homology"/>
<evidence type="ECO:0000313" key="14">
    <source>
        <dbReference type="EMBL" id="GGR80874.1"/>
    </source>
</evidence>
<dbReference type="SUPFAM" id="SSF89562">
    <property type="entry name" value="RraA-like"/>
    <property type="match status" value="1"/>
</dbReference>
<accession>A0A918FT71</accession>
<keyword evidence="13" id="KW-0479">Metal-binding</keyword>
<dbReference type="GO" id="GO:0046872">
    <property type="term" value="F:metal ion binding"/>
    <property type="evidence" value="ECO:0007669"/>
    <property type="project" value="UniProtKB-KW"/>
</dbReference>
<comment type="catalytic activity">
    <reaction evidence="1">
        <text>4-hydroxy-4-methyl-2-oxoglutarate = 2 pyruvate</text>
        <dbReference type="Rhea" id="RHEA:22748"/>
        <dbReference type="ChEBI" id="CHEBI:15361"/>
        <dbReference type="ChEBI" id="CHEBI:58276"/>
        <dbReference type="EC" id="4.1.3.17"/>
    </reaction>
</comment>
<comment type="function">
    <text evidence="8">Catalyzes the aldol cleavage of 4-hydroxy-4-methyl-2-oxoglutarate (HMG) into 2 molecules of pyruvate. Also contains a secondary oxaloacetate (OAA) decarboxylase activity due to the common pyruvate enolate transition state formed following C-C bond cleavage in the retro-aldol and decarboxylation reactions.</text>
</comment>
<comment type="cofactor">
    <cofactor evidence="2">
        <name>a divalent metal cation</name>
        <dbReference type="ChEBI" id="CHEBI:60240"/>
    </cofactor>
</comment>
<evidence type="ECO:0000256" key="3">
    <source>
        <dbReference type="ARBA" id="ARBA00008621"/>
    </source>
</evidence>
<evidence type="ECO:0000256" key="12">
    <source>
        <dbReference type="ARBA" id="ARBA00047973"/>
    </source>
</evidence>
<evidence type="ECO:0000256" key="8">
    <source>
        <dbReference type="ARBA" id="ARBA00025046"/>
    </source>
</evidence>
<comment type="catalytic activity">
    <reaction evidence="12">
        <text>oxaloacetate + H(+) = pyruvate + CO2</text>
        <dbReference type="Rhea" id="RHEA:15641"/>
        <dbReference type="ChEBI" id="CHEBI:15361"/>
        <dbReference type="ChEBI" id="CHEBI:15378"/>
        <dbReference type="ChEBI" id="CHEBI:16452"/>
        <dbReference type="ChEBI" id="CHEBI:16526"/>
        <dbReference type="EC" id="4.1.1.112"/>
    </reaction>
</comment>
<keyword evidence="15" id="KW-1185">Reference proteome</keyword>
<dbReference type="GO" id="GO:0008948">
    <property type="term" value="F:oxaloacetate decarboxylase activity"/>
    <property type="evidence" value="ECO:0007669"/>
    <property type="project" value="UniProtKB-EC"/>
</dbReference>